<comment type="caution">
    <text evidence="2">The sequence shown here is derived from an EMBL/GenBank/DDBJ whole genome shotgun (WGS) entry which is preliminary data.</text>
</comment>
<dbReference type="AlphaFoldDB" id="A0A9D1F5U2"/>
<accession>A0A9D1F5U2</accession>
<evidence type="ECO:0000256" key="1">
    <source>
        <dbReference type="SAM" id="MobiDB-lite"/>
    </source>
</evidence>
<evidence type="ECO:0000313" key="2">
    <source>
        <dbReference type="EMBL" id="HIS48168.1"/>
    </source>
</evidence>
<dbReference type="SUPFAM" id="SSF53850">
    <property type="entry name" value="Periplasmic binding protein-like II"/>
    <property type="match status" value="1"/>
</dbReference>
<evidence type="ECO:0000313" key="3">
    <source>
        <dbReference type="Proteomes" id="UP000823927"/>
    </source>
</evidence>
<proteinExistence type="predicted"/>
<dbReference type="Proteomes" id="UP000823927">
    <property type="component" value="Unassembled WGS sequence"/>
</dbReference>
<dbReference type="EMBL" id="DVIT01000044">
    <property type="protein sequence ID" value="HIS48168.1"/>
    <property type="molecule type" value="Genomic_DNA"/>
</dbReference>
<reference evidence="2" key="1">
    <citation type="submission" date="2020-10" db="EMBL/GenBank/DDBJ databases">
        <authorList>
            <person name="Gilroy R."/>
        </authorList>
    </citation>
    <scope>NUCLEOTIDE SEQUENCE</scope>
    <source>
        <strain evidence="2">CHK178-757</strain>
    </source>
</reference>
<feature type="compositionally biased region" description="Low complexity" evidence="1">
    <location>
        <begin position="49"/>
        <end position="68"/>
    </location>
</feature>
<dbReference type="Pfam" id="PF01547">
    <property type="entry name" value="SBP_bac_1"/>
    <property type="match status" value="1"/>
</dbReference>
<name>A0A9D1F5U2_9FIRM</name>
<organism evidence="2 3">
    <name type="scientific">Candidatus Scybalocola faecigallinarum</name>
    <dbReference type="NCBI Taxonomy" id="2840941"/>
    <lineage>
        <taxon>Bacteria</taxon>
        <taxon>Bacillati</taxon>
        <taxon>Bacillota</taxon>
        <taxon>Clostridia</taxon>
        <taxon>Lachnospirales</taxon>
        <taxon>Lachnospiraceae</taxon>
        <taxon>Lachnospiraceae incertae sedis</taxon>
        <taxon>Candidatus Scybalocola (ex Gilroy et al. 2021)</taxon>
    </lineage>
</organism>
<feature type="region of interest" description="Disordered" evidence="1">
    <location>
        <begin position="45"/>
        <end position="71"/>
    </location>
</feature>
<sequence length="203" mass="23059">MSKWILFKEEIFHERKTYRKRFISIYDRRAVSRMRRRKYFSDFGGGTSDTGSATTESTAETEAANNENSGEKITIRLTNWGTTEEGAAEQQLIDEFNETNDMNIEIVFDLVPSEGYGDRLTTSFSSGDGYDIFTSGEGDFFKWVDRGVAMSMDEVIAADEDFTQTLPDSLMNMGKINGQQYYMVIDDNPINLYYGADQQYAGA</sequence>
<dbReference type="Gene3D" id="3.40.190.10">
    <property type="entry name" value="Periplasmic binding protein-like II"/>
    <property type="match status" value="1"/>
</dbReference>
<dbReference type="InterPro" id="IPR006059">
    <property type="entry name" value="SBP"/>
</dbReference>
<protein>
    <submittedName>
        <fullName evidence="2">Extracellular solute-binding protein</fullName>
    </submittedName>
</protein>
<gene>
    <name evidence="2" type="ORF">IAB46_11575</name>
</gene>
<reference evidence="2" key="2">
    <citation type="journal article" date="2021" name="PeerJ">
        <title>Extensive microbial diversity within the chicken gut microbiome revealed by metagenomics and culture.</title>
        <authorList>
            <person name="Gilroy R."/>
            <person name="Ravi A."/>
            <person name="Getino M."/>
            <person name="Pursley I."/>
            <person name="Horton D.L."/>
            <person name="Alikhan N.F."/>
            <person name="Baker D."/>
            <person name="Gharbi K."/>
            <person name="Hall N."/>
            <person name="Watson M."/>
            <person name="Adriaenssens E.M."/>
            <person name="Foster-Nyarko E."/>
            <person name="Jarju S."/>
            <person name="Secka A."/>
            <person name="Antonio M."/>
            <person name="Oren A."/>
            <person name="Chaudhuri R.R."/>
            <person name="La Ragione R."/>
            <person name="Hildebrand F."/>
            <person name="Pallen M.J."/>
        </authorList>
    </citation>
    <scope>NUCLEOTIDE SEQUENCE</scope>
    <source>
        <strain evidence="2">CHK178-757</strain>
    </source>
</reference>